<feature type="compositionally biased region" description="Low complexity" evidence="1">
    <location>
        <begin position="165"/>
        <end position="183"/>
    </location>
</feature>
<accession>A0A0F7SAK3</accession>
<dbReference type="Proteomes" id="UP000242770">
    <property type="component" value="Unassembled WGS sequence"/>
</dbReference>
<proteinExistence type="predicted"/>
<feature type="chain" id="PRO_5002521835" description="C3H1-type domain-containing protein" evidence="2">
    <location>
        <begin position="22"/>
        <end position="238"/>
    </location>
</feature>
<evidence type="ECO:0000313" key="4">
    <source>
        <dbReference type="Proteomes" id="UP000242770"/>
    </source>
</evidence>
<keyword evidence="2" id="KW-0732">Signal</keyword>
<dbReference type="AlphaFoldDB" id="A0A0F7SAK3"/>
<evidence type="ECO:0000256" key="2">
    <source>
        <dbReference type="SAM" id="SignalP"/>
    </source>
</evidence>
<organism evidence="3 4">
    <name type="scientific">Sporisorium scitamineum</name>
    <dbReference type="NCBI Taxonomy" id="49012"/>
    <lineage>
        <taxon>Eukaryota</taxon>
        <taxon>Fungi</taxon>
        <taxon>Dikarya</taxon>
        <taxon>Basidiomycota</taxon>
        <taxon>Ustilaginomycotina</taxon>
        <taxon>Ustilaginomycetes</taxon>
        <taxon>Ustilaginales</taxon>
        <taxon>Ustilaginaceae</taxon>
        <taxon>Sporisorium</taxon>
    </lineage>
</organism>
<protein>
    <recommendedName>
        <fullName evidence="5">C3H1-type domain-containing protein</fullName>
    </recommendedName>
</protein>
<sequence>MILHSTLTLSMLDLMLKPTLPLSWLAPYPRFDSWFWQSDRTRHSLQALCPLQLLHNHFLCGTTPLPTVPDVHAFAQAWTIYTALRCASTNDPNPSTSLGSFLIIIIDQDTKYYWPAMAKFVLSVCEQHFGYATAANWADKDLGAWQENLGSLPHRDIAGNKQSPTKASTTVSANSSSSQPSSKQQCKDISTQVCFHYNSSGCPDGNQCQCWHMCEVCKQQHPCLLCPDLAAATWKLQP</sequence>
<evidence type="ECO:0000313" key="3">
    <source>
        <dbReference type="EMBL" id="CDW99361.1"/>
    </source>
</evidence>
<keyword evidence="4" id="KW-1185">Reference proteome</keyword>
<dbReference type="EMBL" id="CCFA01004604">
    <property type="protein sequence ID" value="CDW99361.1"/>
    <property type="molecule type" value="Genomic_DNA"/>
</dbReference>
<name>A0A0F7SAK3_9BASI</name>
<evidence type="ECO:0008006" key="5">
    <source>
        <dbReference type="Google" id="ProtNLM"/>
    </source>
</evidence>
<feature type="region of interest" description="Disordered" evidence="1">
    <location>
        <begin position="153"/>
        <end position="183"/>
    </location>
</feature>
<feature type="signal peptide" evidence="2">
    <location>
        <begin position="1"/>
        <end position="21"/>
    </location>
</feature>
<reference evidence="4" key="1">
    <citation type="submission" date="2014-06" db="EMBL/GenBank/DDBJ databases">
        <authorList>
            <person name="Berkman P.J."/>
        </authorList>
    </citation>
    <scope>NUCLEOTIDE SEQUENCE [LARGE SCALE GENOMIC DNA]</scope>
</reference>
<gene>
    <name evidence="3" type="primary">SSCI75310.1</name>
</gene>
<evidence type="ECO:0000256" key="1">
    <source>
        <dbReference type="SAM" id="MobiDB-lite"/>
    </source>
</evidence>